<gene>
    <name evidence="3" type="ORF">U7230_14650</name>
</gene>
<reference evidence="3 4" key="1">
    <citation type="journal article" date="2024" name="Front. Microbiol.">
        <title>Novel thermophilic genera Geochorda gen. nov. and Carboxydochorda gen. nov. from the deep terrestrial subsurface reveal the ecophysiological diversity in the class Limnochordia.</title>
        <authorList>
            <person name="Karnachuk O.V."/>
            <person name="Lukina A.P."/>
            <person name="Avakyan M.R."/>
            <person name="Kadnikov V.V."/>
            <person name="Begmatov S."/>
            <person name="Beletsky A.V."/>
            <person name="Vlasova K.G."/>
            <person name="Novikov A.A."/>
            <person name="Shcherbakova V.A."/>
            <person name="Mardanov A.V."/>
            <person name="Ravin N.V."/>
        </authorList>
    </citation>
    <scope>NUCLEOTIDE SEQUENCE [LARGE SCALE GENOMIC DNA]</scope>
    <source>
        <strain evidence="3 4">L945</strain>
    </source>
</reference>
<evidence type="ECO:0000259" key="2">
    <source>
        <dbReference type="Pfam" id="PF04167"/>
    </source>
</evidence>
<dbReference type="PANTHER" id="PTHR39159">
    <property type="match status" value="1"/>
</dbReference>
<dbReference type="InterPro" id="IPR007295">
    <property type="entry name" value="DUF402"/>
</dbReference>
<sequence length="188" mass="21450">MRDRVRVQALKYDGTVYRWWDVTVERRVGTLIVTFNPPGHLVFDATGPWAARVAVRAYYWLDRPYNVLETFRPDGAPEELYINVASPASWHDGVLSFRDFELDVVKRPGLPATIVDQDEFEEACRRYAYPSHFIAHCRAVAEEACRVAEGWVWSRLEHPAVGRWAAEPNPVRSCSEGVRRCGVRSGTG</sequence>
<dbReference type="EMBL" id="CP141615">
    <property type="protein sequence ID" value="WRP17300.1"/>
    <property type="molecule type" value="Genomic_DNA"/>
</dbReference>
<dbReference type="Proteomes" id="UP001332192">
    <property type="component" value="Chromosome"/>
</dbReference>
<proteinExistence type="predicted"/>
<dbReference type="PANTHER" id="PTHR39159:SF1">
    <property type="entry name" value="UPF0374 PROTEIN YGAC"/>
    <property type="match status" value="1"/>
</dbReference>
<feature type="domain" description="DUF402" evidence="2">
    <location>
        <begin position="13"/>
        <end position="146"/>
    </location>
</feature>
<dbReference type="RefSeq" id="WP_324716571.1">
    <property type="nucleotide sequence ID" value="NZ_CP141615.1"/>
</dbReference>
<dbReference type="InterPro" id="IPR050212">
    <property type="entry name" value="Ntdp-like"/>
</dbReference>
<keyword evidence="4" id="KW-1185">Reference proteome</keyword>
<evidence type="ECO:0000256" key="1">
    <source>
        <dbReference type="ARBA" id="ARBA00022801"/>
    </source>
</evidence>
<evidence type="ECO:0000313" key="4">
    <source>
        <dbReference type="Proteomes" id="UP001332192"/>
    </source>
</evidence>
<keyword evidence="1" id="KW-0378">Hydrolase</keyword>
<accession>A0ABZ1BXR5</accession>
<dbReference type="Pfam" id="PF04167">
    <property type="entry name" value="DUF402"/>
    <property type="match status" value="1"/>
</dbReference>
<dbReference type="Gene3D" id="2.40.380.10">
    <property type="entry name" value="FomD-like"/>
    <property type="match status" value="1"/>
</dbReference>
<organism evidence="3 4">
    <name type="scientific">Carboxydichorda subterranea</name>
    <dbReference type="NCBI Taxonomy" id="3109565"/>
    <lineage>
        <taxon>Bacteria</taxon>
        <taxon>Bacillati</taxon>
        <taxon>Bacillota</taxon>
        <taxon>Limnochordia</taxon>
        <taxon>Limnochordales</taxon>
        <taxon>Geochordaceae</taxon>
        <taxon>Carboxydichorda</taxon>
    </lineage>
</organism>
<dbReference type="SUPFAM" id="SSF159234">
    <property type="entry name" value="FomD-like"/>
    <property type="match status" value="1"/>
</dbReference>
<dbReference type="InterPro" id="IPR035930">
    <property type="entry name" value="FomD-like_sf"/>
</dbReference>
<evidence type="ECO:0000313" key="3">
    <source>
        <dbReference type="EMBL" id="WRP17300.1"/>
    </source>
</evidence>
<protein>
    <submittedName>
        <fullName evidence="3">DUF402 domain-containing protein</fullName>
    </submittedName>
</protein>
<name>A0ABZ1BXR5_9FIRM</name>